<sequence length="110" mass="12421">MTPGDDRVYGLQAALCKALGHPVRMKVLDLLRDGEECVCRLAPRAGVTESNLSQLLAALRRAGIVDTRREGHSIYYRVRDRRIFEVIDHMRAILADQLSRADNLTMLFQA</sequence>
<dbReference type="PANTHER" id="PTHR43132:SF2">
    <property type="entry name" value="ARSENICAL RESISTANCE OPERON REPRESSOR ARSR-RELATED"/>
    <property type="match status" value="1"/>
</dbReference>
<dbReference type="InterPro" id="IPR001845">
    <property type="entry name" value="HTH_ArsR_DNA-bd_dom"/>
</dbReference>
<dbReference type="GO" id="GO:0003700">
    <property type="term" value="F:DNA-binding transcription factor activity"/>
    <property type="evidence" value="ECO:0007669"/>
    <property type="project" value="InterPro"/>
</dbReference>
<keyword evidence="1" id="KW-0805">Transcription regulation</keyword>
<dbReference type="InterPro" id="IPR036390">
    <property type="entry name" value="WH_DNA-bd_sf"/>
</dbReference>
<dbReference type="InterPro" id="IPR036388">
    <property type="entry name" value="WH-like_DNA-bd_sf"/>
</dbReference>
<dbReference type="SMART" id="SM00418">
    <property type="entry name" value="HTH_ARSR"/>
    <property type="match status" value="1"/>
</dbReference>
<evidence type="ECO:0000313" key="6">
    <source>
        <dbReference type="Proteomes" id="UP000052020"/>
    </source>
</evidence>
<dbReference type="EMBL" id="LIZY01000037">
    <property type="protein sequence ID" value="KPJ64201.1"/>
    <property type="molecule type" value="Genomic_DNA"/>
</dbReference>
<proteinExistence type="predicted"/>
<protein>
    <recommendedName>
        <fullName evidence="4">HTH arsR-type domain-containing protein</fullName>
    </recommendedName>
</protein>
<dbReference type="AlphaFoldDB" id="A0A0S7XQ80"/>
<evidence type="ECO:0000256" key="1">
    <source>
        <dbReference type="ARBA" id="ARBA00023015"/>
    </source>
</evidence>
<dbReference type="SUPFAM" id="SSF46785">
    <property type="entry name" value="Winged helix' DNA-binding domain"/>
    <property type="match status" value="1"/>
</dbReference>
<dbReference type="PANTHER" id="PTHR43132">
    <property type="entry name" value="ARSENICAL RESISTANCE OPERON REPRESSOR ARSR-RELATED"/>
    <property type="match status" value="1"/>
</dbReference>
<dbReference type="Gene3D" id="1.10.10.10">
    <property type="entry name" value="Winged helix-like DNA-binding domain superfamily/Winged helix DNA-binding domain"/>
    <property type="match status" value="1"/>
</dbReference>
<keyword evidence="2" id="KW-0238">DNA-binding</keyword>
<keyword evidence="3" id="KW-0804">Transcription</keyword>
<dbReference type="PROSITE" id="PS50987">
    <property type="entry name" value="HTH_ARSR_2"/>
    <property type="match status" value="1"/>
</dbReference>
<feature type="domain" description="HTH arsR-type" evidence="4">
    <location>
        <begin position="4"/>
        <end position="105"/>
    </location>
</feature>
<dbReference type="GO" id="GO:0003677">
    <property type="term" value="F:DNA binding"/>
    <property type="evidence" value="ECO:0007669"/>
    <property type="project" value="UniProtKB-KW"/>
</dbReference>
<evidence type="ECO:0000256" key="2">
    <source>
        <dbReference type="ARBA" id="ARBA00023125"/>
    </source>
</evidence>
<dbReference type="NCBIfam" id="NF033788">
    <property type="entry name" value="HTH_metalloreg"/>
    <property type="match status" value="1"/>
</dbReference>
<evidence type="ECO:0000259" key="4">
    <source>
        <dbReference type="PROSITE" id="PS50987"/>
    </source>
</evidence>
<organism evidence="5 6">
    <name type="scientific">candidate division KD3-62 bacterium DG_56</name>
    <dbReference type="NCBI Taxonomy" id="1704032"/>
    <lineage>
        <taxon>Bacteria</taxon>
        <taxon>candidate division KD3-62</taxon>
    </lineage>
</organism>
<accession>A0A0S7XQ80</accession>
<comment type="caution">
    <text evidence="5">The sequence shown here is derived from an EMBL/GenBank/DDBJ whole genome shotgun (WGS) entry which is preliminary data.</text>
</comment>
<dbReference type="PRINTS" id="PR00778">
    <property type="entry name" value="HTHARSR"/>
</dbReference>
<dbReference type="Pfam" id="PF01022">
    <property type="entry name" value="HTH_5"/>
    <property type="match status" value="1"/>
</dbReference>
<name>A0A0S7XQ80_9BACT</name>
<evidence type="ECO:0000313" key="5">
    <source>
        <dbReference type="EMBL" id="KPJ64201.1"/>
    </source>
</evidence>
<gene>
    <name evidence="5" type="ORF">AMK68_02100</name>
</gene>
<evidence type="ECO:0000256" key="3">
    <source>
        <dbReference type="ARBA" id="ARBA00023163"/>
    </source>
</evidence>
<dbReference type="Proteomes" id="UP000052020">
    <property type="component" value="Unassembled WGS sequence"/>
</dbReference>
<dbReference type="InterPro" id="IPR051011">
    <property type="entry name" value="Metal_resp_trans_reg"/>
</dbReference>
<dbReference type="InterPro" id="IPR011991">
    <property type="entry name" value="ArsR-like_HTH"/>
</dbReference>
<reference evidence="5 6" key="1">
    <citation type="journal article" date="2015" name="Microbiome">
        <title>Genomic resolution of linkages in carbon, nitrogen, and sulfur cycling among widespread estuary sediment bacteria.</title>
        <authorList>
            <person name="Baker B.J."/>
            <person name="Lazar C.S."/>
            <person name="Teske A.P."/>
            <person name="Dick G.J."/>
        </authorList>
    </citation>
    <scope>NUCLEOTIDE SEQUENCE [LARGE SCALE GENOMIC DNA]</scope>
    <source>
        <strain evidence="5">DG_56</strain>
    </source>
</reference>
<dbReference type="CDD" id="cd00090">
    <property type="entry name" value="HTH_ARSR"/>
    <property type="match status" value="1"/>
</dbReference>